<evidence type="ECO:0000313" key="1">
    <source>
        <dbReference type="EMBL" id="CZR68349.1"/>
    </source>
</evidence>
<proteinExistence type="predicted"/>
<keyword evidence="2" id="KW-1185">Reference proteome</keyword>
<gene>
    <name evidence="1" type="ORF">PAC_18248</name>
</gene>
<name>A0A1L7XTJ8_9HELO</name>
<protein>
    <recommendedName>
        <fullName evidence="3">BTB domain-containing protein</fullName>
    </recommendedName>
</protein>
<sequence length="397" mass="44628">MLLLQPKSLQISTQLSFVQYEKVSTMDVDIKSFHFDGGDIRAKAILNSEQIDFQVSSHALSFASPVWKEFISLSFPRLCEGPETRGSPSEKKAKRTASFDLDHILNFIVILDFTEDKIDALLILLQIAHLQFANIPKRLPYETLHGVAVLCEQYDCKKLVKPWLADWLKEDWNESNMRGQEGWLFIAWCFGRHGILSELAMTCVLQANIGDGGECMIDGGFHYPRPYCGSTPVDSYPLEKDGILLPLDIVESILDTRQEAIEQIVTAVYGVVEKFEGKKKHDHMQQEPGCSFACDAINLGFLVKALQKEDLWPRPSPGDIRMSIHDLVKILYRIDRFTSRRPAPSGCEWPARDHTNCFPPGHLSSVVTSALSSVPTPVLDSHMSYMDTASLEVGLLD</sequence>
<accession>A0A1L7XTJ8</accession>
<reference evidence="1 2" key="1">
    <citation type="submission" date="2016-03" db="EMBL/GenBank/DDBJ databases">
        <authorList>
            <person name="Ploux O."/>
        </authorList>
    </citation>
    <scope>NUCLEOTIDE SEQUENCE [LARGE SCALE GENOMIC DNA]</scope>
    <source>
        <strain evidence="1 2">UAMH 11012</strain>
    </source>
</reference>
<dbReference type="Proteomes" id="UP000184330">
    <property type="component" value="Unassembled WGS sequence"/>
</dbReference>
<evidence type="ECO:0000313" key="2">
    <source>
        <dbReference type="Proteomes" id="UP000184330"/>
    </source>
</evidence>
<organism evidence="1 2">
    <name type="scientific">Phialocephala subalpina</name>
    <dbReference type="NCBI Taxonomy" id="576137"/>
    <lineage>
        <taxon>Eukaryota</taxon>
        <taxon>Fungi</taxon>
        <taxon>Dikarya</taxon>
        <taxon>Ascomycota</taxon>
        <taxon>Pezizomycotina</taxon>
        <taxon>Leotiomycetes</taxon>
        <taxon>Helotiales</taxon>
        <taxon>Mollisiaceae</taxon>
        <taxon>Phialocephala</taxon>
        <taxon>Phialocephala fortinii species complex</taxon>
    </lineage>
</organism>
<dbReference type="AlphaFoldDB" id="A0A1L7XTJ8"/>
<evidence type="ECO:0008006" key="3">
    <source>
        <dbReference type="Google" id="ProtNLM"/>
    </source>
</evidence>
<dbReference type="EMBL" id="FJOG01000054">
    <property type="protein sequence ID" value="CZR68349.1"/>
    <property type="molecule type" value="Genomic_DNA"/>
</dbReference>
<dbReference type="OrthoDB" id="3559341at2759"/>